<dbReference type="InterPro" id="IPR050066">
    <property type="entry name" value="UvrABC_protein_C"/>
</dbReference>
<dbReference type="FunFam" id="3.40.1440.10:FF:000001">
    <property type="entry name" value="UvrABC system protein C"/>
    <property type="match status" value="1"/>
</dbReference>
<evidence type="ECO:0000313" key="12">
    <source>
        <dbReference type="Proteomes" id="UP000321907"/>
    </source>
</evidence>
<organism evidence="11 12">
    <name type="scientific">Neolewinella aurantiaca</name>
    <dbReference type="NCBI Taxonomy" id="2602767"/>
    <lineage>
        <taxon>Bacteria</taxon>
        <taxon>Pseudomonadati</taxon>
        <taxon>Bacteroidota</taxon>
        <taxon>Saprospiria</taxon>
        <taxon>Saprospirales</taxon>
        <taxon>Lewinellaceae</taxon>
        <taxon>Neolewinella</taxon>
    </lineage>
</organism>
<name>A0A5C7G1B4_9BACT</name>
<comment type="subunit">
    <text evidence="7">Interacts with UvrB in an incision complex.</text>
</comment>
<evidence type="ECO:0000259" key="9">
    <source>
        <dbReference type="PROSITE" id="PS50164"/>
    </source>
</evidence>
<dbReference type="InterPro" id="IPR036876">
    <property type="entry name" value="UVR_dom_sf"/>
</dbReference>
<dbReference type="SUPFAM" id="SSF82771">
    <property type="entry name" value="GIY-YIG endonuclease"/>
    <property type="match status" value="1"/>
</dbReference>
<feature type="domain" description="UvrC family homology region profile" evidence="10">
    <location>
        <begin position="268"/>
        <end position="479"/>
    </location>
</feature>
<dbReference type="Gene3D" id="3.30.420.340">
    <property type="entry name" value="UvrC, RNAse H endonuclease domain"/>
    <property type="match status" value="1"/>
</dbReference>
<dbReference type="Gene3D" id="3.40.1440.10">
    <property type="entry name" value="GIY-YIG endonuclease"/>
    <property type="match status" value="1"/>
</dbReference>
<dbReference type="PANTHER" id="PTHR30562:SF1">
    <property type="entry name" value="UVRABC SYSTEM PROTEIN C"/>
    <property type="match status" value="1"/>
</dbReference>
<dbReference type="OrthoDB" id="9804933at2"/>
<dbReference type="InterPro" id="IPR035901">
    <property type="entry name" value="GIY-YIG_endonuc_sf"/>
</dbReference>
<dbReference type="SUPFAM" id="SSF47781">
    <property type="entry name" value="RuvA domain 2-like"/>
    <property type="match status" value="1"/>
</dbReference>
<keyword evidence="12" id="KW-1185">Reference proteome</keyword>
<dbReference type="Pfam" id="PF22920">
    <property type="entry name" value="UvrC_RNaseH"/>
    <property type="match status" value="1"/>
</dbReference>
<comment type="subcellular location">
    <subcellularLocation>
        <location evidence="7">Cytoplasm</location>
    </subcellularLocation>
</comment>
<comment type="similarity">
    <text evidence="7">Belongs to the UvrC family.</text>
</comment>
<dbReference type="InterPro" id="IPR047296">
    <property type="entry name" value="GIY-YIG_UvrC_Cho"/>
</dbReference>
<evidence type="ECO:0000256" key="2">
    <source>
        <dbReference type="ARBA" id="ARBA00022763"/>
    </source>
</evidence>
<evidence type="ECO:0000259" key="8">
    <source>
        <dbReference type="PROSITE" id="PS50151"/>
    </source>
</evidence>
<dbReference type="InterPro" id="IPR000305">
    <property type="entry name" value="GIY-YIG_endonuc"/>
</dbReference>
<dbReference type="SMART" id="SM00465">
    <property type="entry name" value="GIYc"/>
    <property type="match status" value="1"/>
</dbReference>
<dbReference type="Pfam" id="PF01541">
    <property type="entry name" value="GIY-YIG"/>
    <property type="match status" value="1"/>
</dbReference>
<dbReference type="RefSeq" id="WP_147928683.1">
    <property type="nucleotide sequence ID" value="NZ_VOXD01000001.1"/>
</dbReference>
<gene>
    <name evidence="7" type="primary">uvrC</name>
    <name evidence="11" type="ORF">FUA23_00220</name>
</gene>
<dbReference type="InterPro" id="IPR001162">
    <property type="entry name" value="UvrC_RNase_H_dom"/>
</dbReference>
<evidence type="ECO:0000256" key="6">
    <source>
        <dbReference type="ARBA" id="ARBA00023236"/>
    </source>
</evidence>
<keyword evidence="5 7" id="KW-0234">DNA repair</keyword>
<dbReference type="PROSITE" id="PS50151">
    <property type="entry name" value="UVR"/>
    <property type="match status" value="1"/>
</dbReference>
<dbReference type="InterPro" id="IPR004791">
    <property type="entry name" value="UvrC"/>
</dbReference>
<evidence type="ECO:0000256" key="5">
    <source>
        <dbReference type="ARBA" id="ARBA00023204"/>
    </source>
</evidence>
<dbReference type="EMBL" id="VOXD01000001">
    <property type="protein sequence ID" value="TXF91642.1"/>
    <property type="molecule type" value="Genomic_DNA"/>
</dbReference>
<comment type="caution">
    <text evidence="11">The sequence shown here is derived from an EMBL/GenBank/DDBJ whole genome shotgun (WGS) entry which is preliminary data.</text>
</comment>
<reference evidence="11 12" key="1">
    <citation type="submission" date="2019-08" db="EMBL/GenBank/DDBJ databases">
        <title>Lewinella sp. strain SSH13 Genome sequencing and assembly.</title>
        <authorList>
            <person name="Kim I."/>
        </authorList>
    </citation>
    <scope>NUCLEOTIDE SEQUENCE [LARGE SCALE GENOMIC DNA]</scope>
    <source>
        <strain evidence="11 12">SSH13</strain>
    </source>
</reference>
<evidence type="ECO:0000256" key="1">
    <source>
        <dbReference type="ARBA" id="ARBA00022490"/>
    </source>
</evidence>
<dbReference type="Proteomes" id="UP000321907">
    <property type="component" value="Unassembled WGS sequence"/>
</dbReference>
<keyword evidence="3 7" id="KW-0228">DNA excision</keyword>
<evidence type="ECO:0000313" key="11">
    <source>
        <dbReference type="EMBL" id="TXF91642.1"/>
    </source>
</evidence>
<dbReference type="PROSITE" id="PS50165">
    <property type="entry name" value="UVRC"/>
    <property type="match status" value="1"/>
</dbReference>
<evidence type="ECO:0000256" key="3">
    <source>
        <dbReference type="ARBA" id="ARBA00022769"/>
    </source>
</evidence>
<feature type="domain" description="UVR" evidence="8">
    <location>
        <begin position="208"/>
        <end position="243"/>
    </location>
</feature>
<dbReference type="InterPro" id="IPR038476">
    <property type="entry name" value="UvrC_RNase_H_dom_sf"/>
</dbReference>
<feature type="domain" description="GIY-YIG" evidence="9">
    <location>
        <begin position="15"/>
        <end position="94"/>
    </location>
</feature>
<dbReference type="GO" id="GO:0005737">
    <property type="term" value="C:cytoplasm"/>
    <property type="evidence" value="ECO:0007669"/>
    <property type="project" value="UniProtKB-SubCell"/>
</dbReference>
<keyword evidence="6 7" id="KW-0742">SOS response</keyword>
<dbReference type="InterPro" id="IPR010994">
    <property type="entry name" value="RuvA_2-like"/>
</dbReference>
<dbReference type="InterPro" id="IPR001943">
    <property type="entry name" value="UVR_dom"/>
</dbReference>
<dbReference type="GO" id="GO:0009432">
    <property type="term" value="P:SOS response"/>
    <property type="evidence" value="ECO:0007669"/>
    <property type="project" value="UniProtKB-UniRule"/>
</dbReference>
<keyword evidence="4 7" id="KW-0267">Excision nuclease</keyword>
<evidence type="ECO:0000256" key="7">
    <source>
        <dbReference type="HAMAP-Rule" id="MF_00203"/>
    </source>
</evidence>
<sequence>MTTEDFKAIADTIPKQPGVYRFINSDDKIIYVGKAKVLRNRVASYFGERKDRLHRTRIMVRNASRIEFTIVETEADALLLENALIKTHQPRYNILLKDDKSYSYICVKNERFPRVYVTRNVVRDGSSYFGPYTSITQRKIILGLIKELFPLRTCNLNLSESNIEEGKFKVCLEYHIKNCEGPCVGEETEESYNAKIDQIKNILKGNFAEVKRHLQANMERYAEEMEFEKAQQQKDKLNALKNYQSKSQIVSITIKDVDVFGLAIDEKEAYLNYIKIVNGNIINTDTREIVMNLDDDAESLLTYAIPAMRDRFNSIAPEIILDQEMDLPGVDAEIVVPKIGDKKRLLELSQKNAKYMLLQRKKQRISHQNKQTPAERILRTLQSDLQMNELPMHIECFDNSNIQGTNPASACVVFKNAKPSKKDYRHYNIKTVVGPDDFASMKEVVFRRYRRLRDENEPFPQLVIIDGGKGQLSHSMEAIDELGLRGKMVVVGIAKRLEEIYFPDDSVPLHINKKSESLRLIQQCRDEAHRFSLRHHRNKRSIGMVGTELHEIPGIGDKTVQKLMAHFGSPKKVRNALASEIAEVTNLSTAKKILDYYRRKDIIEGE</sequence>
<dbReference type="HAMAP" id="MF_00203">
    <property type="entry name" value="UvrC"/>
    <property type="match status" value="1"/>
</dbReference>
<proteinExistence type="inferred from homology"/>
<dbReference type="AlphaFoldDB" id="A0A5C7G1B4"/>
<dbReference type="GO" id="GO:0009380">
    <property type="term" value="C:excinuclease repair complex"/>
    <property type="evidence" value="ECO:0007669"/>
    <property type="project" value="InterPro"/>
</dbReference>
<dbReference type="GO" id="GO:0009381">
    <property type="term" value="F:excinuclease ABC activity"/>
    <property type="evidence" value="ECO:0007669"/>
    <property type="project" value="UniProtKB-UniRule"/>
</dbReference>
<dbReference type="CDD" id="cd10434">
    <property type="entry name" value="GIY-YIG_UvrC_Cho"/>
    <property type="match status" value="1"/>
</dbReference>
<accession>A0A5C7G1B4</accession>
<dbReference type="NCBIfam" id="TIGR00194">
    <property type="entry name" value="uvrC"/>
    <property type="match status" value="1"/>
</dbReference>
<dbReference type="PANTHER" id="PTHR30562">
    <property type="entry name" value="UVRC/OXIDOREDUCTASE"/>
    <property type="match status" value="1"/>
</dbReference>
<evidence type="ECO:0000259" key="10">
    <source>
        <dbReference type="PROSITE" id="PS50165"/>
    </source>
</evidence>
<dbReference type="SUPFAM" id="SSF46600">
    <property type="entry name" value="C-terminal UvrC-binding domain of UvrB"/>
    <property type="match status" value="1"/>
</dbReference>
<keyword evidence="2 7" id="KW-0227">DNA damage</keyword>
<keyword evidence="1 7" id="KW-0963">Cytoplasm</keyword>
<dbReference type="Gene3D" id="1.10.150.20">
    <property type="entry name" value="5' to 3' exonuclease, C-terminal subdomain"/>
    <property type="match status" value="1"/>
</dbReference>
<dbReference type="PROSITE" id="PS50164">
    <property type="entry name" value="GIY_YIG"/>
    <property type="match status" value="1"/>
</dbReference>
<dbReference type="Pfam" id="PF08459">
    <property type="entry name" value="UvrC_RNaseH_dom"/>
    <property type="match status" value="1"/>
</dbReference>
<protein>
    <recommendedName>
        <fullName evidence="7">UvrABC system protein C</fullName>
        <shortName evidence="7">Protein UvrC</shortName>
    </recommendedName>
    <alternativeName>
        <fullName evidence="7">Excinuclease ABC subunit C</fullName>
    </alternativeName>
</protein>
<dbReference type="GO" id="GO:0003677">
    <property type="term" value="F:DNA binding"/>
    <property type="evidence" value="ECO:0007669"/>
    <property type="project" value="UniProtKB-UniRule"/>
</dbReference>
<dbReference type="GO" id="GO:0006289">
    <property type="term" value="P:nucleotide-excision repair"/>
    <property type="evidence" value="ECO:0007669"/>
    <property type="project" value="UniProtKB-UniRule"/>
</dbReference>
<evidence type="ECO:0000256" key="4">
    <source>
        <dbReference type="ARBA" id="ARBA00022881"/>
    </source>
</evidence>
<comment type="function">
    <text evidence="7">The UvrABC repair system catalyzes the recognition and processing of DNA lesions. UvrC both incises the 5' and 3' sides of the lesion. The N-terminal half is responsible for the 3' incision and the C-terminal half is responsible for the 5' incision.</text>
</comment>